<evidence type="ECO:0000259" key="5">
    <source>
        <dbReference type="Pfam" id="PF00326"/>
    </source>
</evidence>
<dbReference type="InterPro" id="IPR029058">
    <property type="entry name" value="AB_hydrolase_fold"/>
</dbReference>
<dbReference type="eggNOG" id="COG1770">
    <property type="taxonomic scope" value="Bacteria"/>
</dbReference>
<dbReference type="Gene3D" id="2.130.10.120">
    <property type="entry name" value="Prolyl oligopeptidase, N-terminal domain"/>
    <property type="match status" value="1"/>
</dbReference>
<dbReference type="AlphaFoldDB" id="A0A077AU41"/>
<gene>
    <name evidence="7" type="ORF">ID47_08240</name>
</gene>
<evidence type="ECO:0000313" key="8">
    <source>
        <dbReference type="Proteomes" id="UP000028926"/>
    </source>
</evidence>
<keyword evidence="8" id="KW-1185">Reference proteome</keyword>
<evidence type="ECO:0008006" key="9">
    <source>
        <dbReference type="Google" id="ProtNLM"/>
    </source>
</evidence>
<evidence type="ECO:0000313" key="7">
    <source>
        <dbReference type="EMBL" id="AIK96712.1"/>
    </source>
</evidence>
<dbReference type="InterPro" id="IPR002470">
    <property type="entry name" value="Peptidase_S9A"/>
</dbReference>
<dbReference type="KEGG" id="paca:ID47_08240"/>
<keyword evidence="3" id="KW-0378">Hydrolase</keyword>
<dbReference type="Pfam" id="PF00326">
    <property type="entry name" value="Peptidase_S9"/>
    <property type="match status" value="1"/>
</dbReference>
<evidence type="ECO:0000256" key="3">
    <source>
        <dbReference type="ARBA" id="ARBA00022801"/>
    </source>
</evidence>
<evidence type="ECO:0000256" key="4">
    <source>
        <dbReference type="ARBA" id="ARBA00022825"/>
    </source>
</evidence>
<dbReference type="InterPro" id="IPR051543">
    <property type="entry name" value="Serine_Peptidase_S9A"/>
</dbReference>
<dbReference type="EMBL" id="CP008941">
    <property type="protein sequence ID" value="AIK96712.1"/>
    <property type="molecule type" value="Genomic_DNA"/>
</dbReference>
<dbReference type="Pfam" id="PF02897">
    <property type="entry name" value="Peptidase_S9_N"/>
    <property type="match status" value="1"/>
</dbReference>
<accession>A0A077AU41</accession>
<dbReference type="PANTHER" id="PTHR11757:SF19">
    <property type="entry name" value="PROLYL ENDOPEPTIDASE-LIKE"/>
    <property type="match status" value="1"/>
</dbReference>
<comment type="similarity">
    <text evidence="1">Belongs to the peptidase S9A family.</text>
</comment>
<dbReference type="InterPro" id="IPR023302">
    <property type="entry name" value="Pept_S9A_N"/>
</dbReference>
<dbReference type="HOGENOM" id="CLU_011290_0_2_5"/>
<reference evidence="7 8" key="1">
    <citation type="submission" date="2014-07" db="EMBL/GenBank/DDBJ databases">
        <title>Comparative genomic insights into amoeba endosymbionts belonging to the families of Holosporaceae and Candidatus Midichloriaceae within Rickettsiales.</title>
        <authorList>
            <person name="Wang Z."/>
            <person name="Wu M."/>
        </authorList>
    </citation>
    <scope>NUCLEOTIDE SEQUENCE [LARGE SCALE GENOMIC DNA]</scope>
    <source>
        <strain evidence="7">PRA3</strain>
    </source>
</reference>
<keyword evidence="2" id="KW-0645">Protease</keyword>
<evidence type="ECO:0000256" key="1">
    <source>
        <dbReference type="ARBA" id="ARBA00005228"/>
    </source>
</evidence>
<dbReference type="SUPFAM" id="SSF53474">
    <property type="entry name" value="alpha/beta-Hydrolases"/>
    <property type="match status" value="1"/>
</dbReference>
<dbReference type="Proteomes" id="UP000028926">
    <property type="component" value="Chromosome"/>
</dbReference>
<organism evidence="7 8">
    <name type="scientific">Candidatus Odyssella acanthamoebae</name>
    <dbReference type="NCBI Taxonomy" id="91604"/>
    <lineage>
        <taxon>Bacteria</taxon>
        <taxon>Pseudomonadati</taxon>
        <taxon>Pseudomonadota</taxon>
        <taxon>Alphaproteobacteria</taxon>
        <taxon>Holosporales</taxon>
        <taxon>Candidatus Paracaedibacteraceae</taxon>
        <taxon>Candidatus Odyssella</taxon>
    </lineage>
</organism>
<dbReference type="PANTHER" id="PTHR11757">
    <property type="entry name" value="PROTEASE FAMILY S9A OLIGOPEPTIDASE"/>
    <property type="match status" value="1"/>
</dbReference>
<dbReference type="Gene3D" id="3.40.50.1820">
    <property type="entry name" value="alpha/beta hydrolase"/>
    <property type="match status" value="1"/>
</dbReference>
<evidence type="ECO:0000256" key="2">
    <source>
        <dbReference type="ARBA" id="ARBA00022670"/>
    </source>
</evidence>
<dbReference type="PRINTS" id="PR00862">
    <property type="entry name" value="PROLIGOPTASE"/>
</dbReference>
<dbReference type="SUPFAM" id="SSF50993">
    <property type="entry name" value="Peptidase/esterase 'gauge' domain"/>
    <property type="match status" value="1"/>
</dbReference>
<feature type="domain" description="Peptidase S9A N-terminal" evidence="6">
    <location>
        <begin position="4"/>
        <end position="406"/>
    </location>
</feature>
<dbReference type="InterPro" id="IPR001375">
    <property type="entry name" value="Peptidase_S9_cat"/>
</dbReference>
<protein>
    <recommendedName>
        <fullName evidence="9">Peptidase S9</fullName>
    </recommendedName>
</protein>
<feature type="domain" description="Peptidase S9 prolyl oligopeptidase catalytic" evidence="5">
    <location>
        <begin position="466"/>
        <end position="683"/>
    </location>
</feature>
<dbReference type="GO" id="GO:0006508">
    <property type="term" value="P:proteolysis"/>
    <property type="evidence" value="ECO:0007669"/>
    <property type="project" value="UniProtKB-KW"/>
</dbReference>
<sequence>MPVPKAEKRPTVRTVHGIDLWDDYPWLRDPQWKSPEHGVQDPAILDYLVAENVYHDAFMTPLTAERERLFNQRKGYIPDVDESVPLKYGDYYYFSRQTKEQNYPVRLRKKGIEGAEEIFFDANEESKGHEFYKAAGLHATRDGQYLIYLEDTKGNEFCTLKVRNLFTGEQLADTIDSVASTVWLSDNSGFYYSQFTPEWRVKKVFFHKLGDAVDADQLIMEETIDERSLELHQSFDEHYLFIQSASKEDESVCYIDLKDPERKIVKLYDAREKRHLEIDHHNGYFYILTNDEGENKRLVRVPIGQQGGEFEEIIPHDPASYITAFVPYKSHFVLSFRRQGLENIAVMDPISHDLRWIDFPDATYDATVAATYYDDETFRFSYSSLGRPTSVYEVNFTDLSQKLLKTQEIGSGFDPALYHVDRIWADARDGIKVPVSVVYRKDKFTPGSGNPLLLYGYGSYGYAISPSFSGRALHWMDNGFAFAIAHIRGGDDLGYNWYLDGKYLKKKNTFHDFIDSAEALINLGYTTTGNIAAMGGSAGGMLMGYVVNHRPDLFKAAFAIVPFVDVMNTMLDESLPLTPGEFKEWGNPIESKEYFDYMLSYSPYDNMKKQAYPAMYITGGLTDPRVTYWEPAKFMAKLRELNTGTLPMVMHMNMAAGHAGGSRRDEALREESDYVAFALKVFNMI</sequence>
<name>A0A077AU41_9PROT</name>
<keyword evidence="4" id="KW-0720">Serine protease</keyword>
<proteinExistence type="inferred from homology"/>
<evidence type="ECO:0000259" key="6">
    <source>
        <dbReference type="Pfam" id="PF02897"/>
    </source>
</evidence>
<dbReference type="GO" id="GO:0004252">
    <property type="term" value="F:serine-type endopeptidase activity"/>
    <property type="evidence" value="ECO:0007669"/>
    <property type="project" value="InterPro"/>
</dbReference>